<dbReference type="Gene3D" id="3.30.457.10">
    <property type="entry name" value="Copper amine oxidase-like, N-terminal domain"/>
    <property type="match status" value="1"/>
</dbReference>
<feature type="coiled-coil region" evidence="1">
    <location>
        <begin position="98"/>
        <end position="128"/>
    </location>
</feature>
<evidence type="ECO:0000256" key="1">
    <source>
        <dbReference type="SAM" id="Coils"/>
    </source>
</evidence>
<feature type="domain" description="Copper amine oxidase-like N-terminal" evidence="2">
    <location>
        <begin position="40"/>
        <end position="90"/>
    </location>
</feature>
<dbReference type="Proteomes" id="UP000242520">
    <property type="component" value="Unassembled WGS sequence"/>
</dbReference>
<reference evidence="4" key="1">
    <citation type="submission" date="2016-11" db="EMBL/GenBank/DDBJ databases">
        <authorList>
            <person name="Varghese N."/>
            <person name="Submissions S."/>
        </authorList>
    </citation>
    <scope>NUCLEOTIDE SEQUENCE [LARGE SCALE GENOMIC DNA]</scope>
    <source>
        <strain evidence="4">DSM 15285</strain>
    </source>
</reference>
<protein>
    <submittedName>
        <fullName evidence="3">Copper amine oxidase N-terminal domain-containing protein</fullName>
    </submittedName>
</protein>
<dbReference type="EMBL" id="FQXH01000017">
    <property type="protein sequence ID" value="SHH33388.1"/>
    <property type="molecule type" value="Genomic_DNA"/>
</dbReference>
<proteinExistence type="predicted"/>
<dbReference type="InterPro" id="IPR036582">
    <property type="entry name" value="Mao_N_sf"/>
</dbReference>
<keyword evidence="1" id="KW-0175">Coiled coil</keyword>
<dbReference type="AlphaFoldDB" id="A0A1M5S527"/>
<gene>
    <name evidence="3" type="ORF">SAMN02744040_01624</name>
</gene>
<sequence>MKRKIITLSVVITLLLSGFAFGSDYSKKITVYFKNIKVSLNGKNLNFSNEPFIYEGTTYVPLRDISESLGINVYWDEKSKSIYMHRNNTNYLDNSYEIEILKNQLREKEREIEKLRDDDYNLDDLEEKLEDDYDEYTRGYRDLEFTYKLSQLSNDDIRVKMYGDFDKNSSAWDDRNKSKFRDFIEDICREIKKEFKEDIEIIVYDEDRDRCAEYTYDYSERDLDTEYEY</sequence>
<dbReference type="SUPFAM" id="SSF55383">
    <property type="entry name" value="Copper amine oxidase, domain N"/>
    <property type="match status" value="1"/>
</dbReference>
<name>A0A1M5S527_9FIRM</name>
<dbReference type="STRING" id="1123350.SAMN02744040_01624"/>
<evidence type="ECO:0000259" key="2">
    <source>
        <dbReference type="Pfam" id="PF07833"/>
    </source>
</evidence>
<evidence type="ECO:0000313" key="4">
    <source>
        <dbReference type="Proteomes" id="UP000242520"/>
    </source>
</evidence>
<evidence type="ECO:0000313" key="3">
    <source>
        <dbReference type="EMBL" id="SHH33388.1"/>
    </source>
</evidence>
<dbReference type="Pfam" id="PF07833">
    <property type="entry name" value="Cu_amine_oxidN1"/>
    <property type="match status" value="1"/>
</dbReference>
<dbReference type="InterPro" id="IPR012854">
    <property type="entry name" value="Cu_amine_oxidase-like_N"/>
</dbReference>
<keyword evidence="4" id="KW-1185">Reference proteome</keyword>
<dbReference type="RefSeq" id="WP_072725395.1">
    <property type="nucleotide sequence ID" value="NZ_FQXH01000017.1"/>
</dbReference>
<organism evidence="3 4">
    <name type="scientific">Tepidibacter thalassicus DSM 15285</name>
    <dbReference type="NCBI Taxonomy" id="1123350"/>
    <lineage>
        <taxon>Bacteria</taxon>
        <taxon>Bacillati</taxon>
        <taxon>Bacillota</taxon>
        <taxon>Clostridia</taxon>
        <taxon>Peptostreptococcales</taxon>
        <taxon>Peptostreptococcaceae</taxon>
        <taxon>Tepidibacter</taxon>
    </lineage>
</organism>
<accession>A0A1M5S527</accession>